<proteinExistence type="inferred from homology"/>
<keyword evidence="2" id="KW-0560">Oxidoreductase</keyword>
<reference evidence="4 5" key="1">
    <citation type="submission" date="2014-04" db="EMBL/GenBank/DDBJ databases">
        <title>A comprehensive comparison of genomes of Erythrobacter spp. strains.</title>
        <authorList>
            <person name="Zheng Q."/>
        </authorList>
    </citation>
    <scope>NUCLEOTIDE SEQUENCE [LARGE SCALE GENOMIC DNA]</scope>
    <source>
        <strain evidence="4 5">DSM 6997</strain>
    </source>
</reference>
<dbReference type="InterPro" id="IPR029039">
    <property type="entry name" value="Flavoprotein-like_sf"/>
</dbReference>
<comment type="similarity">
    <text evidence="1">Belongs to the NAD(P)H dehydrogenase (quinone) family.</text>
</comment>
<dbReference type="InterPro" id="IPR051545">
    <property type="entry name" value="NAD(P)H_dehydrogenase_qn"/>
</dbReference>
<dbReference type="PANTHER" id="PTHR10204">
    <property type="entry name" value="NAD P H OXIDOREDUCTASE-RELATED"/>
    <property type="match status" value="1"/>
</dbReference>
<dbReference type="GO" id="GO:0003955">
    <property type="term" value="F:NAD(P)H dehydrogenase (quinone) activity"/>
    <property type="evidence" value="ECO:0007669"/>
    <property type="project" value="TreeGrafter"/>
</dbReference>
<dbReference type="AlphaFoldDB" id="A0A074MD04"/>
<evidence type="ECO:0000259" key="3">
    <source>
        <dbReference type="Pfam" id="PF02525"/>
    </source>
</evidence>
<dbReference type="Proteomes" id="UP000027647">
    <property type="component" value="Unassembled WGS sequence"/>
</dbReference>
<name>A0A074MD04_ERYLO</name>
<dbReference type="InterPro" id="IPR003680">
    <property type="entry name" value="Flavodoxin_fold"/>
</dbReference>
<dbReference type="PANTHER" id="PTHR10204:SF34">
    <property type="entry name" value="NAD(P)H DEHYDROGENASE [QUINONE] 1 ISOFORM 1"/>
    <property type="match status" value="1"/>
</dbReference>
<evidence type="ECO:0000313" key="4">
    <source>
        <dbReference type="EMBL" id="KEO91359.1"/>
    </source>
</evidence>
<dbReference type="GO" id="GO:0005829">
    <property type="term" value="C:cytosol"/>
    <property type="evidence" value="ECO:0007669"/>
    <property type="project" value="TreeGrafter"/>
</dbReference>
<accession>A0A074MD04</accession>
<evidence type="ECO:0000256" key="2">
    <source>
        <dbReference type="ARBA" id="ARBA00023002"/>
    </source>
</evidence>
<feature type="domain" description="Flavodoxin-like fold" evidence="3">
    <location>
        <begin position="2"/>
        <end position="170"/>
    </location>
</feature>
<dbReference type="RefSeq" id="WP_034957640.1">
    <property type="nucleotide sequence ID" value="NZ_JMIW01000001.1"/>
</dbReference>
<dbReference type="Pfam" id="PF02525">
    <property type="entry name" value="Flavodoxin_2"/>
    <property type="match status" value="1"/>
</dbReference>
<dbReference type="EMBL" id="JMIW01000001">
    <property type="protein sequence ID" value="KEO91359.1"/>
    <property type="molecule type" value="Genomic_DNA"/>
</dbReference>
<sequence length="191" mass="22116">MKRIAIIDGHPSGEPDHYIHALADAYQKGAEELHEVRRINIAELDFAILREPRVWHELEPEEDIAEAQKDIAWADHLVILYPLWMGDVPALLKAFLEQVFRPGFAIEITARANWRKLLTGKTARVIVTMGTPAPIYRYFFFSHSVKSLKRHILHFVGIKPVRTTIIGRVDSWAGYRKKWLKRAETMGRRGR</sequence>
<dbReference type="Gene3D" id="3.40.50.360">
    <property type="match status" value="1"/>
</dbReference>
<dbReference type="eggNOG" id="COG2249">
    <property type="taxonomic scope" value="Bacteria"/>
</dbReference>
<dbReference type="SUPFAM" id="SSF52218">
    <property type="entry name" value="Flavoproteins"/>
    <property type="match status" value="1"/>
</dbReference>
<dbReference type="OrthoDB" id="9798454at2"/>
<evidence type="ECO:0000256" key="1">
    <source>
        <dbReference type="ARBA" id="ARBA00006252"/>
    </source>
</evidence>
<comment type="caution">
    <text evidence="4">The sequence shown here is derived from an EMBL/GenBank/DDBJ whole genome shotgun (WGS) entry which is preliminary data.</text>
</comment>
<dbReference type="STRING" id="1044.EH31_01465"/>
<evidence type="ECO:0000313" key="5">
    <source>
        <dbReference type="Proteomes" id="UP000027647"/>
    </source>
</evidence>
<organism evidence="4 5">
    <name type="scientific">Erythrobacter longus</name>
    <dbReference type="NCBI Taxonomy" id="1044"/>
    <lineage>
        <taxon>Bacteria</taxon>
        <taxon>Pseudomonadati</taxon>
        <taxon>Pseudomonadota</taxon>
        <taxon>Alphaproteobacteria</taxon>
        <taxon>Sphingomonadales</taxon>
        <taxon>Erythrobacteraceae</taxon>
        <taxon>Erythrobacter/Porphyrobacter group</taxon>
        <taxon>Erythrobacter</taxon>
    </lineage>
</organism>
<keyword evidence="5" id="KW-1185">Reference proteome</keyword>
<gene>
    <name evidence="4" type="ORF">EH31_01465</name>
</gene>
<protein>
    <submittedName>
        <fullName evidence="4">Dehydrogenase</fullName>
    </submittedName>
</protein>